<accession>A0A803LZ88</accession>
<dbReference type="KEGG" id="cqi:110710445"/>
<reference evidence="1" key="2">
    <citation type="submission" date="2021-03" db="UniProtKB">
        <authorList>
            <consortium name="EnsemblPlants"/>
        </authorList>
    </citation>
    <scope>IDENTIFICATION</scope>
</reference>
<dbReference type="RefSeq" id="XP_021744430.1">
    <property type="nucleotide sequence ID" value="XM_021888738.1"/>
</dbReference>
<name>A0A803LZ88_CHEQI</name>
<evidence type="ECO:0000313" key="2">
    <source>
        <dbReference type="Proteomes" id="UP000596660"/>
    </source>
</evidence>
<dbReference type="EnsemblPlants" id="AUR62020789-RA">
    <property type="protein sequence ID" value="AUR62020789-RA:cds"/>
    <property type="gene ID" value="AUR62020789"/>
</dbReference>
<proteinExistence type="predicted"/>
<gene>
    <name evidence="1" type="primary">LOC110710445</name>
</gene>
<dbReference type="PANTHER" id="PTHR47481">
    <property type="match status" value="1"/>
</dbReference>
<evidence type="ECO:0000313" key="1">
    <source>
        <dbReference type="EnsemblPlants" id="AUR62020789-RA:cds"/>
    </source>
</evidence>
<dbReference type="Gramene" id="AUR62020789-RA">
    <property type="protein sequence ID" value="AUR62020789-RA:cds"/>
    <property type="gene ID" value="AUR62020789"/>
</dbReference>
<dbReference type="AlphaFoldDB" id="A0A803LZ88"/>
<organism evidence="1 2">
    <name type="scientific">Chenopodium quinoa</name>
    <name type="common">Quinoa</name>
    <dbReference type="NCBI Taxonomy" id="63459"/>
    <lineage>
        <taxon>Eukaryota</taxon>
        <taxon>Viridiplantae</taxon>
        <taxon>Streptophyta</taxon>
        <taxon>Embryophyta</taxon>
        <taxon>Tracheophyta</taxon>
        <taxon>Spermatophyta</taxon>
        <taxon>Magnoliopsida</taxon>
        <taxon>eudicotyledons</taxon>
        <taxon>Gunneridae</taxon>
        <taxon>Pentapetalae</taxon>
        <taxon>Caryophyllales</taxon>
        <taxon>Chenopodiaceae</taxon>
        <taxon>Chenopodioideae</taxon>
        <taxon>Atripliceae</taxon>
        <taxon>Chenopodium</taxon>
    </lineage>
</organism>
<dbReference type="OMA" id="EITNADF"/>
<dbReference type="PANTHER" id="PTHR47481:SF42">
    <property type="entry name" value="RHO GTPASE-ACTIVATING PROTEIN GACK-LIKE"/>
    <property type="match status" value="1"/>
</dbReference>
<dbReference type="OrthoDB" id="1427748at2759"/>
<keyword evidence="2" id="KW-1185">Reference proteome</keyword>
<protein>
    <submittedName>
        <fullName evidence="1">Uncharacterized protein</fullName>
    </submittedName>
</protein>
<reference evidence="1" key="1">
    <citation type="journal article" date="2017" name="Nature">
        <title>The genome of Chenopodium quinoa.</title>
        <authorList>
            <person name="Jarvis D.E."/>
            <person name="Ho Y.S."/>
            <person name="Lightfoot D.J."/>
            <person name="Schmoeckel S.M."/>
            <person name="Li B."/>
            <person name="Borm T.J.A."/>
            <person name="Ohyanagi H."/>
            <person name="Mineta K."/>
            <person name="Michell C.T."/>
            <person name="Saber N."/>
            <person name="Kharbatia N.M."/>
            <person name="Rupper R.R."/>
            <person name="Sharp A.R."/>
            <person name="Dally N."/>
            <person name="Boughton B.A."/>
            <person name="Woo Y.H."/>
            <person name="Gao G."/>
            <person name="Schijlen E.G.W.M."/>
            <person name="Guo X."/>
            <person name="Momin A.A."/>
            <person name="Negrao S."/>
            <person name="Al-Babili S."/>
            <person name="Gehring C."/>
            <person name="Roessner U."/>
            <person name="Jung C."/>
            <person name="Murphy K."/>
            <person name="Arold S.T."/>
            <person name="Gojobori T."/>
            <person name="van der Linden C.G."/>
            <person name="van Loo E.N."/>
            <person name="Jellen E.N."/>
            <person name="Maughan P.J."/>
            <person name="Tester M."/>
        </authorList>
    </citation>
    <scope>NUCLEOTIDE SEQUENCE [LARGE SCALE GENOMIC DNA]</scope>
    <source>
        <strain evidence="1">cv. PI 614886</strain>
    </source>
</reference>
<sequence>MAEAPKFHPALTITNVPITLDNEHSLYHSWATLFTNLARVHDHLVSPTDVKAKAAFEANKSADIALWNRLDVVVLQWIYGTISFDLLHAILRRNDTAEGAWTRLESLFQDNKASRATHLEEEITNADFEDFNSIDTYCNHL</sequence>
<dbReference type="Proteomes" id="UP000596660">
    <property type="component" value="Unplaced"/>
</dbReference>
<dbReference type="GeneID" id="110710445"/>